<sequence length="75" mass="8029">MVSVEIVTGLTVFRTSRSTGTAFCVVMTIRSSEQFLDAKYVSHCGAGGGFMPAPTVRIAQYSAEVAFVLCSVFEI</sequence>
<protein>
    <submittedName>
        <fullName evidence="1">Uncharacterized protein</fullName>
    </submittedName>
</protein>
<accession>A0A653B9J2</accession>
<gene>
    <name evidence="1" type="ORF">POT9AD_4371</name>
</gene>
<proteinExistence type="predicted"/>
<organism evidence="1">
    <name type="scientific">Ectopseudomonas oleovorans</name>
    <name type="common">Pseudomonas oleovorans</name>
    <dbReference type="NCBI Taxonomy" id="301"/>
    <lineage>
        <taxon>Bacteria</taxon>
        <taxon>Pseudomonadati</taxon>
        <taxon>Pseudomonadota</taxon>
        <taxon>Gammaproteobacteria</taxon>
        <taxon>Pseudomonadales</taxon>
        <taxon>Pseudomonadaceae</taxon>
        <taxon>Ectopseudomonas</taxon>
    </lineage>
</organism>
<dbReference type="AlphaFoldDB" id="A0A653B9J2"/>
<dbReference type="EMBL" id="LR130779">
    <property type="protein sequence ID" value="VDN65346.1"/>
    <property type="molecule type" value="Genomic_DNA"/>
</dbReference>
<name>A0A653B9J2_ECTOL</name>
<evidence type="ECO:0000313" key="1">
    <source>
        <dbReference type="EMBL" id="VDN65346.1"/>
    </source>
</evidence>
<reference evidence="1" key="1">
    <citation type="submission" date="2018-11" db="EMBL/GenBank/DDBJ databases">
        <authorList>
            <consortium name="Genoscope - CEA"/>
            <person name="William W."/>
        </authorList>
    </citation>
    <scope>NUCLEOTIDE SEQUENCE [LARGE SCALE GENOMIC DNA]</scope>
    <source>
        <strain evidence="1">T9AD</strain>
    </source>
</reference>